<reference evidence="1 2" key="1">
    <citation type="journal article" date="2014" name="Syst. Appl. Microbiol.">
        <title>Genomic insights into the taxonomic status of the three subspecies of Bacillus subtilis.</title>
        <authorList>
            <person name="Yi H."/>
            <person name="Chun J."/>
            <person name="Cha C.J."/>
        </authorList>
    </citation>
    <scope>NUCLEOTIDE SEQUENCE [LARGE SCALE GENOMIC DNA]</scope>
    <source>
        <strain evidence="1 2">KCTC 13429</strain>
    </source>
</reference>
<protein>
    <submittedName>
        <fullName evidence="1">Transcriptional regulator</fullName>
    </submittedName>
</protein>
<evidence type="ECO:0000313" key="2">
    <source>
        <dbReference type="Proteomes" id="UP000011182"/>
    </source>
</evidence>
<proteinExistence type="predicted"/>
<dbReference type="AlphaFoldDB" id="A0A9W5PE21"/>
<sequence>MKMINSLAEFFDVDQSYFFTDEKNLDNFTDEELELTFERDLSIENLREKYNLTLGGKEVSDDEIKVMLEVLKAYRESKGGSRSD</sequence>
<organism evidence="1 2">
    <name type="scientific">Bacillus inaquosorum KCTC 13429</name>
    <dbReference type="NCBI Taxonomy" id="1236548"/>
    <lineage>
        <taxon>Bacteria</taxon>
        <taxon>Bacillati</taxon>
        <taxon>Bacillota</taxon>
        <taxon>Bacilli</taxon>
        <taxon>Bacillales</taxon>
        <taxon>Bacillaceae</taxon>
        <taxon>Bacillus</taxon>
    </lineage>
</organism>
<dbReference type="Proteomes" id="UP000011182">
    <property type="component" value="Unassembled WGS sequence"/>
</dbReference>
<dbReference type="InterPro" id="IPR010982">
    <property type="entry name" value="Lambda_DNA-bd_dom_sf"/>
</dbReference>
<name>A0A9W5PE21_9BACI</name>
<accession>A0A9W5PE21</accession>
<keyword evidence="2" id="KW-1185">Reference proteome</keyword>
<dbReference type="EMBL" id="AMXN01000002">
    <property type="protein sequence ID" value="ELS62221.1"/>
    <property type="molecule type" value="Genomic_DNA"/>
</dbReference>
<dbReference type="Gene3D" id="1.10.260.40">
    <property type="entry name" value="lambda repressor-like DNA-binding domains"/>
    <property type="match status" value="1"/>
</dbReference>
<comment type="caution">
    <text evidence="1">The sequence shown here is derived from an EMBL/GenBank/DDBJ whole genome shotgun (WGS) entry which is preliminary data.</text>
</comment>
<dbReference type="GO" id="GO:0003677">
    <property type="term" value="F:DNA binding"/>
    <property type="evidence" value="ECO:0007669"/>
    <property type="project" value="InterPro"/>
</dbReference>
<evidence type="ECO:0000313" key="1">
    <source>
        <dbReference type="EMBL" id="ELS62221.1"/>
    </source>
</evidence>
<gene>
    <name evidence="1" type="ORF">BSI_13000</name>
</gene>